<evidence type="ECO:0000313" key="4">
    <source>
        <dbReference type="Proteomes" id="UP000051927"/>
    </source>
</evidence>
<name>A0ABR5Q130_9ACTN</name>
<dbReference type="EMBL" id="JQCP01000001">
    <property type="protein sequence ID" value="KRO02977.1"/>
    <property type="molecule type" value="Genomic_DNA"/>
</dbReference>
<dbReference type="InterPro" id="IPR005627">
    <property type="entry name" value="CutC-like"/>
</dbReference>
<keyword evidence="2" id="KW-0963">Cytoplasm</keyword>
<proteinExistence type="inferred from homology"/>
<dbReference type="InterPro" id="IPR036822">
    <property type="entry name" value="CutC-like_dom_sf"/>
</dbReference>
<comment type="caution">
    <text evidence="3">The sequence shown here is derived from an EMBL/GenBank/DDBJ whole genome shotgun (WGS) entry which is preliminary data.</text>
</comment>
<accession>A0ABR5Q130</accession>
<evidence type="ECO:0000256" key="2">
    <source>
        <dbReference type="HAMAP-Rule" id="MF_00795"/>
    </source>
</evidence>
<gene>
    <name evidence="2" type="primary">cutC</name>
    <name evidence="3" type="ORF">IV60_GL000151</name>
</gene>
<dbReference type="Gene3D" id="3.20.20.380">
    <property type="entry name" value="Copper homeostasis (CutC) domain"/>
    <property type="match status" value="1"/>
</dbReference>
<keyword evidence="4" id="KW-1185">Reference proteome</keyword>
<dbReference type="SUPFAM" id="SSF110395">
    <property type="entry name" value="CutC-like"/>
    <property type="match status" value="1"/>
</dbReference>
<organism evidence="3 4">
    <name type="scientific">Lancefieldella rimae</name>
    <dbReference type="NCBI Taxonomy" id="1383"/>
    <lineage>
        <taxon>Bacteria</taxon>
        <taxon>Bacillati</taxon>
        <taxon>Actinomycetota</taxon>
        <taxon>Coriobacteriia</taxon>
        <taxon>Coriobacteriales</taxon>
        <taxon>Atopobiaceae</taxon>
        <taxon>Lancefieldella</taxon>
    </lineage>
</organism>
<dbReference type="Proteomes" id="UP000051927">
    <property type="component" value="Unassembled WGS sequence"/>
</dbReference>
<sequence length="263" mass="28413">MYTDMQKIEHVQRFSVEICCGSFADALSAEKGGAHRIELNAALPLGGLTPSVSSLKLVKERTSLKVICMARPRAAGFAYSDDEFHQMRDEVQELLRAGADGIAFGILAPDATIDLSRSRILSDIIHEAGATVVFHRAFDLTPQPFDAIEALIEIVHADRVLTSGQRPTALAGAPLIAKLQKNYAAHIEILPGSGIKPENVAQLIRETGVTQVHASCKGAAEDPTTRSPFVSFAYREGSEACYHEKVMTGRVSELIQSASEAWA</sequence>
<evidence type="ECO:0000256" key="1">
    <source>
        <dbReference type="ARBA" id="ARBA00007768"/>
    </source>
</evidence>
<dbReference type="Pfam" id="PF03932">
    <property type="entry name" value="CutC"/>
    <property type="match status" value="1"/>
</dbReference>
<comment type="similarity">
    <text evidence="1 2">Belongs to the CutC family.</text>
</comment>
<dbReference type="HAMAP" id="MF_00795">
    <property type="entry name" value="CutC"/>
    <property type="match status" value="1"/>
</dbReference>
<comment type="subcellular location">
    <subcellularLocation>
        <location evidence="2">Cytoplasm</location>
    </subcellularLocation>
</comment>
<comment type="caution">
    <text evidence="2">Once thought to be involved in copper homeostasis, experiments in E.coli have shown this is not the case.</text>
</comment>
<evidence type="ECO:0000313" key="3">
    <source>
        <dbReference type="EMBL" id="KRO02977.1"/>
    </source>
</evidence>
<dbReference type="PANTHER" id="PTHR12598:SF0">
    <property type="entry name" value="COPPER HOMEOSTASIS PROTEIN CUTC HOMOLOG"/>
    <property type="match status" value="1"/>
</dbReference>
<protein>
    <recommendedName>
        <fullName evidence="2">PF03932 family protein CutC</fullName>
    </recommendedName>
</protein>
<dbReference type="PANTHER" id="PTHR12598">
    <property type="entry name" value="COPPER HOMEOSTASIS PROTEIN CUTC"/>
    <property type="match status" value="1"/>
</dbReference>
<reference evidence="3 4" key="1">
    <citation type="journal article" date="2015" name="Genome Announc.">
        <title>Expanding the biotechnology potential of lactobacilli through comparative genomics of 213 strains and associated genera.</title>
        <authorList>
            <person name="Sun Z."/>
            <person name="Harris H.M."/>
            <person name="McCann A."/>
            <person name="Guo C."/>
            <person name="Argimon S."/>
            <person name="Zhang W."/>
            <person name="Yang X."/>
            <person name="Jeffery I.B."/>
            <person name="Cooney J.C."/>
            <person name="Kagawa T.F."/>
            <person name="Liu W."/>
            <person name="Song Y."/>
            <person name="Salvetti E."/>
            <person name="Wrobel A."/>
            <person name="Rasinkangas P."/>
            <person name="Parkhill J."/>
            <person name="Rea M.C."/>
            <person name="O'Sullivan O."/>
            <person name="Ritari J."/>
            <person name="Douillard F.P."/>
            <person name="Paul Ross R."/>
            <person name="Yang R."/>
            <person name="Briner A.E."/>
            <person name="Felis G.E."/>
            <person name="de Vos W.M."/>
            <person name="Barrangou R."/>
            <person name="Klaenhammer T.R."/>
            <person name="Caufield P.W."/>
            <person name="Cui Y."/>
            <person name="Zhang H."/>
            <person name="O'Toole P.W."/>
        </authorList>
    </citation>
    <scope>NUCLEOTIDE SEQUENCE [LARGE SCALE GENOMIC DNA]</scope>
    <source>
        <strain evidence="3 4">DSM 7090</strain>
    </source>
</reference>